<dbReference type="EMBL" id="BMQB01000010">
    <property type="protein sequence ID" value="GGK05300.1"/>
    <property type="molecule type" value="Genomic_DNA"/>
</dbReference>
<dbReference type="Gene3D" id="2.20.110.10">
    <property type="entry name" value="Histone H3 K4-specific methyltransferase SET7/9 N-terminal domain"/>
    <property type="match status" value="1"/>
</dbReference>
<comment type="caution">
    <text evidence="1">The sequence shown here is derived from an EMBL/GenBank/DDBJ whole genome shotgun (WGS) entry which is preliminary data.</text>
</comment>
<reference evidence="1" key="1">
    <citation type="journal article" date="2014" name="Int. J. Syst. Evol. Microbiol.">
        <title>Complete genome sequence of Corynebacterium casei LMG S-19264T (=DSM 44701T), isolated from a smear-ripened cheese.</title>
        <authorList>
            <consortium name="US DOE Joint Genome Institute (JGI-PGF)"/>
            <person name="Walter F."/>
            <person name="Albersmeier A."/>
            <person name="Kalinowski J."/>
            <person name="Ruckert C."/>
        </authorList>
    </citation>
    <scope>NUCLEOTIDE SEQUENCE</scope>
    <source>
        <strain evidence="1">JCM 3090</strain>
    </source>
</reference>
<evidence type="ECO:0000313" key="1">
    <source>
        <dbReference type="EMBL" id="GGK05300.1"/>
    </source>
</evidence>
<dbReference type="Pfam" id="PF07661">
    <property type="entry name" value="MORN_2"/>
    <property type="match status" value="2"/>
</dbReference>
<protein>
    <submittedName>
        <fullName evidence="1">Uncharacterized protein</fullName>
    </submittedName>
</protein>
<proteinExistence type="predicted"/>
<dbReference type="InterPro" id="IPR011652">
    <property type="entry name" value="MORN_2"/>
</dbReference>
<evidence type="ECO:0000313" key="2">
    <source>
        <dbReference type="Proteomes" id="UP000649739"/>
    </source>
</evidence>
<accession>A0A8J3BI23</accession>
<organism evidence="1 2">
    <name type="scientific">Pilimelia anulata</name>
    <dbReference type="NCBI Taxonomy" id="53371"/>
    <lineage>
        <taxon>Bacteria</taxon>
        <taxon>Bacillati</taxon>
        <taxon>Actinomycetota</taxon>
        <taxon>Actinomycetes</taxon>
        <taxon>Micromonosporales</taxon>
        <taxon>Micromonosporaceae</taxon>
        <taxon>Pilimelia</taxon>
    </lineage>
</organism>
<reference evidence="1" key="2">
    <citation type="submission" date="2020-09" db="EMBL/GenBank/DDBJ databases">
        <authorList>
            <person name="Sun Q."/>
            <person name="Ohkuma M."/>
        </authorList>
    </citation>
    <scope>NUCLEOTIDE SEQUENCE</scope>
    <source>
        <strain evidence="1">JCM 3090</strain>
    </source>
</reference>
<keyword evidence="2" id="KW-1185">Reference proteome</keyword>
<sequence length="107" mass="12328">MTESGNSMPRVSDEHLDFDDDQVFYFEGRRFTGISFSDEPVRSEISYVNGLQNGPARDWYSSGGLMSETNYRDDVKHGEEREYFEDGLLKARRLYENGVLVSEVLQS</sequence>
<name>A0A8J3BI23_9ACTN</name>
<dbReference type="AlphaFoldDB" id="A0A8J3BI23"/>
<dbReference type="Proteomes" id="UP000649739">
    <property type="component" value="Unassembled WGS sequence"/>
</dbReference>
<dbReference type="SUPFAM" id="SSF82185">
    <property type="entry name" value="Histone H3 K4-specific methyltransferase SET7/9 N-terminal domain"/>
    <property type="match status" value="1"/>
</dbReference>
<gene>
    <name evidence="1" type="ORF">GCM10010123_38960</name>
</gene>